<protein>
    <submittedName>
        <fullName evidence="1">Uncharacterized protein</fullName>
    </submittedName>
</protein>
<organism evidence="1 2">
    <name type="scientific">Clostridium novyi A str. 4570</name>
    <dbReference type="NCBI Taxonomy" id="1444290"/>
    <lineage>
        <taxon>Bacteria</taxon>
        <taxon>Bacillati</taxon>
        <taxon>Bacillota</taxon>
        <taxon>Clostridia</taxon>
        <taxon>Eubacteriales</taxon>
        <taxon>Clostridiaceae</taxon>
        <taxon>Clostridium</taxon>
    </lineage>
</organism>
<dbReference type="RefSeq" id="WP_039249336.1">
    <property type="nucleotide sequence ID" value="NZ_JDRX01000006.1"/>
</dbReference>
<name>A0AA89CP24_CLONO</name>
<dbReference type="Proteomes" id="UP000030016">
    <property type="component" value="Unassembled WGS sequence"/>
</dbReference>
<proteinExistence type="predicted"/>
<dbReference type="EMBL" id="JDRX01000006">
    <property type="protein sequence ID" value="KGN02744.1"/>
    <property type="molecule type" value="Genomic_DNA"/>
</dbReference>
<comment type="caution">
    <text evidence="1">The sequence shown here is derived from an EMBL/GenBank/DDBJ whole genome shotgun (WGS) entry which is preliminary data.</text>
</comment>
<reference evidence="1 2" key="1">
    <citation type="submission" date="2014-01" db="EMBL/GenBank/DDBJ databases">
        <title>Plasmidome dynamics in the species complex Clostridium novyi sensu lato converts strains of independent lineages into distinctly different pathogens.</title>
        <authorList>
            <person name="Skarin H."/>
            <person name="Segerman B."/>
        </authorList>
    </citation>
    <scope>NUCLEOTIDE SEQUENCE [LARGE SCALE GENOMIC DNA]</scope>
    <source>
        <strain evidence="1 2">4570</strain>
    </source>
</reference>
<evidence type="ECO:0000313" key="1">
    <source>
        <dbReference type="EMBL" id="KGN02744.1"/>
    </source>
</evidence>
<accession>A0AA89CP24</accession>
<evidence type="ECO:0000313" key="2">
    <source>
        <dbReference type="Proteomes" id="UP000030016"/>
    </source>
</evidence>
<dbReference type="AlphaFoldDB" id="A0AA89CP24"/>
<gene>
    <name evidence="1" type="ORF">Z969_04440</name>
</gene>
<sequence>MSQYSLNIKNEMDLSDYSKFYDYMNLVNNDDRVVVTLNENNKKDTKMICCIMENNNFDVSWKGGYKNEQLRIMGCKKRTP</sequence>